<name>A0A0B6YF81_9EUPU</name>
<dbReference type="InterPro" id="IPR050782">
    <property type="entry name" value="PP1_regulatory_subunit_3"/>
</dbReference>
<protein>
    <recommendedName>
        <fullName evidence="1">CBM21 domain-containing protein</fullName>
    </recommendedName>
</protein>
<proteinExistence type="predicted"/>
<feature type="non-terminal residue" evidence="2">
    <location>
        <position position="1"/>
    </location>
</feature>
<dbReference type="Pfam" id="PF03370">
    <property type="entry name" value="CBM_21"/>
    <property type="match status" value="1"/>
</dbReference>
<dbReference type="PROSITE" id="PS51159">
    <property type="entry name" value="CBM21"/>
    <property type="match status" value="1"/>
</dbReference>
<dbReference type="GO" id="GO:0008157">
    <property type="term" value="F:protein phosphatase 1 binding"/>
    <property type="evidence" value="ECO:0007669"/>
    <property type="project" value="TreeGrafter"/>
</dbReference>
<dbReference type="PANTHER" id="PTHR12307:SF36">
    <property type="entry name" value="GLYCOGEN-BINDING SUBUNIT 76A"/>
    <property type="match status" value="1"/>
</dbReference>
<feature type="domain" description="CBM21" evidence="1">
    <location>
        <begin position="1"/>
        <end position="83"/>
    </location>
</feature>
<dbReference type="InterPro" id="IPR005036">
    <property type="entry name" value="CBM21_dom"/>
</dbReference>
<feature type="non-terminal residue" evidence="2">
    <location>
        <position position="146"/>
    </location>
</feature>
<dbReference type="InterPro" id="IPR038175">
    <property type="entry name" value="CBM21_dom_sf"/>
</dbReference>
<dbReference type="GO" id="GO:2001069">
    <property type="term" value="F:glycogen binding"/>
    <property type="evidence" value="ECO:0007669"/>
    <property type="project" value="TreeGrafter"/>
</dbReference>
<dbReference type="Gene3D" id="2.60.40.2440">
    <property type="entry name" value="Carbohydrate binding type-21 domain"/>
    <property type="match status" value="1"/>
</dbReference>
<dbReference type="PANTHER" id="PTHR12307">
    <property type="entry name" value="PROTEIN PHOSPHATASE 1 REGULATORY SUBUNIT"/>
    <property type="match status" value="1"/>
</dbReference>
<organism evidence="2">
    <name type="scientific">Arion vulgaris</name>
    <dbReference type="NCBI Taxonomy" id="1028688"/>
    <lineage>
        <taxon>Eukaryota</taxon>
        <taxon>Metazoa</taxon>
        <taxon>Spiralia</taxon>
        <taxon>Lophotrochozoa</taxon>
        <taxon>Mollusca</taxon>
        <taxon>Gastropoda</taxon>
        <taxon>Heterobranchia</taxon>
        <taxon>Euthyneura</taxon>
        <taxon>Panpulmonata</taxon>
        <taxon>Eupulmonata</taxon>
        <taxon>Stylommatophora</taxon>
        <taxon>Helicina</taxon>
        <taxon>Arionoidea</taxon>
        <taxon>Arionidae</taxon>
        <taxon>Arion</taxon>
    </lineage>
</organism>
<evidence type="ECO:0000259" key="1">
    <source>
        <dbReference type="PROSITE" id="PS51159"/>
    </source>
</evidence>
<dbReference type="GO" id="GO:0005979">
    <property type="term" value="P:regulation of glycogen biosynthetic process"/>
    <property type="evidence" value="ECO:0007669"/>
    <property type="project" value="TreeGrafter"/>
</dbReference>
<gene>
    <name evidence="2" type="primary">ORF23749</name>
</gene>
<evidence type="ECO:0000313" key="2">
    <source>
        <dbReference type="EMBL" id="CEK54839.1"/>
    </source>
</evidence>
<sequence length="146" mass="17061">IKVVNLSFEKSVFLRLTTDKWKTFQDVPAKYQPSNSKTYDTFCFTTDIPKDQTRDSTIEFCICCTINESQHWDSNNHKNYLLVTEESKYNKYHQNEKVEIQSNSSDASQARGPKKIRCSNYATHKVGSFEDAYSMNNNNWTQFAAW</sequence>
<dbReference type="AlphaFoldDB" id="A0A0B6YF81"/>
<dbReference type="EMBL" id="HACG01007974">
    <property type="protein sequence ID" value="CEK54839.1"/>
    <property type="molecule type" value="Transcribed_RNA"/>
</dbReference>
<reference evidence="2" key="1">
    <citation type="submission" date="2014-12" db="EMBL/GenBank/DDBJ databases">
        <title>Insight into the proteome of Arion vulgaris.</title>
        <authorList>
            <person name="Aradska J."/>
            <person name="Bulat T."/>
            <person name="Smidak R."/>
            <person name="Sarate P."/>
            <person name="Gangsoo J."/>
            <person name="Sialana F."/>
            <person name="Bilban M."/>
            <person name="Lubec G."/>
        </authorList>
    </citation>
    <scope>NUCLEOTIDE SEQUENCE</scope>
    <source>
        <tissue evidence="2">Skin</tissue>
    </source>
</reference>
<accession>A0A0B6YF81</accession>
<dbReference type="GO" id="GO:0000164">
    <property type="term" value="C:protein phosphatase type 1 complex"/>
    <property type="evidence" value="ECO:0007669"/>
    <property type="project" value="TreeGrafter"/>
</dbReference>